<feature type="domain" description="Nephrocystin 3-like N-terminal" evidence="2">
    <location>
        <begin position="266"/>
        <end position="427"/>
    </location>
</feature>
<dbReference type="InterPro" id="IPR056884">
    <property type="entry name" value="NPHP3-like_N"/>
</dbReference>
<evidence type="ECO:0008006" key="6">
    <source>
        <dbReference type="Google" id="ProtNLM"/>
    </source>
</evidence>
<dbReference type="SUPFAM" id="SSF52540">
    <property type="entry name" value="P-loop containing nucleoside triphosphate hydrolases"/>
    <property type="match status" value="1"/>
</dbReference>
<sequence length="1062" mass="121321">MDPVTAVALAGNLLQFTQFVVGLFNDARKLHASATGTSSNNNHIQDVCGMLIDFDGNFQQPQSVSSTNTSKAISRHGKQLADFANTCKQDCEVLLGKMNKLKVIGAKGPKHWSSFRAALSEVWQSSEIEEYRTRIADRQRAMTLLLCAASNESISALQDNVQRLGRGIWTLHSDSRLGAMIEEIRKLGNYIRQQDPKTTIPVDIDTICSSVSKMSLETRVFEREAQVLAKLNYMDRTSRYERIPEAHFTTFKWSLRKTEQTGVMYSKLRHWLRGKDTLFWVSGKPGSGKSTFMKHIADNKDTRECLKTWAGTRKLLVVSHYFTIYGTPIQRSLEGLLRSLLFGVLVRKPALISKIIPDGWGTSSAAPRQSEFENFLRLLGVHLDELSCKIIFFIDGLDEFEGDHIDVCETLKELSRSPSIKMCVSSRPWNVFEDALGENSDSKLYMHELTYNDILDYTANRLQAHPRWKVLLEEFSFVSSMSLIEEVAFKSKGVFLWVTLVVRLLREGLTNDDSLSDLQRRLETFPEDLQEFFRHIIRSVDPFYNEKMAGTLSLALQAQGPLRIEIFSLHDFEYGNENYAFKDIAHTKLMPTDPEVLEKIYRSVSRRINGRCKGLLERNGDRMEFLHRTVYDFLRTGEMDDFLREHTKNSHCFSLSLFKAFVAWIKTSTFASETSSPSKNPTSEVAGFIPRLKQGLSYARLATMQGESSEALTAALLDNLENSLPRMLSRGQVKLTDPSFATTIFRHCVLEAGILGYIRRKLSVSHEYLMGTYASRVQSPLYPILDPCHTLANTDQCWILKKLLESGYDPNSHVMGLKAKYHFQSPWEFLFCRRREKVNPTVEPDTQWWQKDDDLLALAENRILLTLLEHGANPVATAIEFDENERLEMPIWLRFFITIRRVHLLKQPTVYEETLFAMLNDLETLENITVVRESRSETPGGILAQEKVNFWDVCQSWAKFLLPTTTGSCGDEFLPRVFARVLAKIPAGHDSFGKAEAWCKTELIFTNQRSEALWRSKEIQGTQKGLGREEDKSSEMIKAYVIADISKMETFKQLMVFEDLEL</sequence>
<dbReference type="Proteomes" id="UP001227543">
    <property type="component" value="Unassembled WGS sequence"/>
</dbReference>
<dbReference type="PANTHER" id="PTHR10039">
    <property type="entry name" value="AMELOGENIN"/>
    <property type="match status" value="1"/>
</dbReference>
<reference evidence="4 5" key="1">
    <citation type="submission" date="2016-10" db="EMBL/GenBank/DDBJ databases">
        <title>The genome sequence of Colletotrichum fioriniae PJ7.</title>
        <authorList>
            <person name="Baroncelli R."/>
        </authorList>
    </citation>
    <scope>NUCLEOTIDE SEQUENCE [LARGE SCALE GENOMIC DNA]</scope>
    <source>
        <strain evidence="4 5">Tom-12</strain>
    </source>
</reference>
<dbReference type="Gene3D" id="3.40.50.300">
    <property type="entry name" value="P-loop containing nucleotide triphosphate hydrolases"/>
    <property type="match status" value="1"/>
</dbReference>
<keyword evidence="1" id="KW-0677">Repeat</keyword>
<name>A0ABQ9RPA6_9PEZI</name>
<protein>
    <recommendedName>
        <fullName evidence="6">NACHT domain-containing protein</fullName>
    </recommendedName>
</protein>
<evidence type="ECO:0000259" key="2">
    <source>
        <dbReference type="Pfam" id="PF24883"/>
    </source>
</evidence>
<keyword evidence="5" id="KW-1185">Reference proteome</keyword>
<evidence type="ECO:0000256" key="1">
    <source>
        <dbReference type="ARBA" id="ARBA00022737"/>
    </source>
</evidence>
<feature type="domain" description="DUF7791" evidence="3">
    <location>
        <begin position="539"/>
        <end position="672"/>
    </location>
</feature>
<dbReference type="InterPro" id="IPR027417">
    <property type="entry name" value="P-loop_NTPase"/>
</dbReference>
<proteinExistence type="predicted"/>
<accession>A0ABQ9RPA6</accession>
<dbReference type="PANTHER" id="PTHR10039:SF5">
    <property type="entry name" value="NACHT DOMAIN-CONTAINING PROTEIN"/>
    <property type="match status" value="1"/>
</dbReference>
<evidence type="ECO:0000313" key="5">
    <source>
        <dbReference type="Proteomes" id="UP001227543"/>
    </source>
</evidence>
<evidence type="ECO:0000313" key="4">
    <source>
        <dbReference type="EMBL" id="KAK1509562.1"/>
    </source>
</evidence>
<dbReference type="GeneID" id="85401964"/>
<evidence type="ECO:0000259" key="3">
    <source>
        <dbReference type="Pfam" id="PF25053"/>
    </source>
</evidence>
<organism evidence="4 5">
    <name type="scientific">Colletotrichum tamarilloi</name>
    <dbReference type="NCBI Taxonomy" id="1209934"/>
    <lineage>
        <taxon>Eukaryota</taxon>
        <taxon>Fungi</taxon>
        <taxon>Dikarya</taxon>
        <taxon>Ascomycota</taxon>
        <taxon>Pezizomycotina</taxon>
        <taxon>Sordariomycetes</taxon>
        <taxon>Hypocreomycetidae</taxon>
        <taxon>Glomerellales</taxon>
        <taxon>Glomerellaceae</taxon>
        <taxon>Colletotrichum</taxon>
        <taxon>Colletotrichum acutatum species complex</taxon>
    </lineage>
</organism>
<dbReference type="EMBL" id="MLFU01000004">
    <property type="protein sequence ID" value="KAK1509562.1"/>
    <property type="molecule type" value="Genomic_DNA"/>
</dbReference>
<dbReference type="Pfam" id="PF24883">
    <property type="entry name" value="NPHP3_N"/>
    <property type="match status" value="1"/>
</dbReference>
<comment type="caution">
    <text evidence="4">The sequence shown here is derived from an EMBL/GenBank/DDBJ whole genome shotgun (WGS) entry which is preliminary data.</text>
</comment>
<gene>
    <name evidence="4" type="ORF">CTAM01_01685</name>
</gene>
<dbReference type="RefSeq" id="XP_060387260.1">
    <property type="nucleotide sequence ID" value="XM_060517726.1"/>
</dbReference>
<dbReference type="InterPro" id="IPR056693">
    <property type="entry name" value="DUF7791"/>
</dbReference>
<dbReference type="Pfam" id="PF25053">
    <property type="entry name" value="DUF7791"/>
    <property type="match status" value="1"/>
</dbReference>